<evidence type="ECO:0000313" key="1">
    <source>
        <dbReference type="EMBL" id="MPN45923.1"/>
    </source>
</evidence>
<name>A0A645IEX4_9ZZZZ</name>
<gene>
    <name evidence="1" type="ORF">SDC9_193502</name>
</gene>
<comment type="caution">
    <text evidence="1">The sequence shown here is derived from an EMBL/GenBank/DDBJ whole genome shotgun (WGS) entry which is preliminary data.</text>
</comment>
<accession>A0A645IEX4</accession>
<organism evidence="1">
    <name type="scientific">bioreactor metagenome</name>
    <dbReference type="NCBI Taxonomy" id="1076179"/>
    <lineage>
        <taxon>unclassified sequences</taxon>
        <taxon>metagenomes</taxon>
        <taxon>ecological metagenomes</taxon>
    </lineage>
</organism>
<dbReference type="EMBL" id="VSSQ01106163">
    <property type="protein sequence ID" value="MPN45923.1"/>
    <property type="molecule type" value="Genomic_DNA"/>
</dbReference>
<dbReference type="AlphaFoldDB" id="A0A645IEX4"/>
<reference evidence="1" key="1">
    <citation type="submission" date="2019-08" db="EMBL/GenBank/DDBJ databases">
        <authorList>
            <person name="Kucharzyk K."/>
            <person name="Murdoch R.W."/>
            <person name="Higgins S."/>
            <person name="Loffler F."/>
        </authorList>
    </citation>
    <scope>NUCLEOTIDE SEQUENCE</scope>
</reference>
<proteinExistence type="predicted"/>
<protein>
    <submittedName>
        <fullName evidence="1">Uncharacterized protein</fullName>
    </submittedName>
</protein>
<sequence>MRAVYGLDMPAAAVLRLSSVDAGADRAVFFDAYAVLYRLYFLQAVFLARRFQREELAAADYCRGRGLLYVPRAVAAFPRAEDKHFSDNADGDAGFRRCRRCEAARETLTRGLLEKEVFVYEHMRKMRKERGRGRRVLSLLRLTASPGRG</sequence>